<evidence type="ECO:0000313" key="1">
    <source>
        <dbReference type="EMBL" id="SFZ80156.1"/>
    </source>
</evidence>
<dbReference type="EMBL" id="LT634361">
    <property type="protein sequence ID" value="SFZ80156.1"/>
    <property type="molecule type" value="Genomic_DNA"/>
</dbReference>
<dbReference type="Pfam" id="PF14109">
    <property type="entry name" value="GldH_lipo"/>
    <property type="match status" value="1"/>
</dbReference>
<gene>
    <name evidence="1" type="primary">gldH</name>
    <name evidence="1" type="ORF">MARIT_0246</name>
</gene>
<dbReference type="GeneID" id="47721850"/>
<dbReference type="InterPro" id="IPR020018">
    <property type="entry name" value="Motility-assoc_lipoprot_GldH"/>
</dbReference>
<dbReference type="STRING" id="1349785.GCA_000509405_02405"/>
<dbReference type="PROSITE" id="PS51257">
    <property type="entry name" value="PROKAR_LIPOPROTEIN"/>
    <property type="match status" value="1"/>
</dbReference>
<dbReference type="Proteomes" id="UP000231564">
    <property type="component" value="Chromosome MARIT"/>
</dbReference>
<proteinExistence type="predicted"/>
<evidence type="ECO:0000313" key="2">
    <source>
        <dbReference type="Proteomes" id="UP000231564"/>
    </source>
</evidence>
<dbReference type="AlphaFoldDB" id="A0A2H1E5X0"/>
<dbReference type="NCBIfam" id="TIGR03511">
    <property type="entry name" value="GldH_lipo"/>
    <property type="match status" value="1"/>
</dbReference>
<name>A0A2H1E5X0_9FLAO</name>
<dbReference type="KEGG" id="tmar:MARIT_0246"/>
<dbReference type="RefSeq" id="WP_100210547.1">
    <property type="nucleotide sequence ID" value="NZ_CP138495.1"/>
</dbReference>
<accession>A0A2H1E5X0</accession>
<keyword evidence="2" id="KW-1185">Reference proteome</keyword>
<sequence length="161" mass="18630">MDKSYVILLILFIYSFSSCDSKRIYDSYSPIPEEKWKKNSPISFSFSASDTLTPKNLFINIRNNNEYSFSNLFLITKMTFPDGQKITDTLEYEMTDPTGRFLGQGFSDIKENKLFYKENIVFPKLGNYTIDIYQSMRKNGAINGVIELEGITDVGFRIEKN</sequence>
<reference evidence="1 2" key="1">
    <citation type="submission" date="2016-11" db="EMBL/GenBank/DDBJ databases">
        <authorList>
            <person name="Jaros S."/>
            <person name="Januszkiewicz K."/>
            <person name="Wedrychowicz H."/>
        </authorList>
    </citation>
    <scope>NUCLEOTIDE SEQUENCE [LARGE SCALE GENOMIC DNA]</scope>
    <source>
        <strain evidence="1">NCIMB 2154T</strain>
    </source>
</reference>
<protein>
    <submittedName>
        <fullName evidence="1">Gliding motility lipoprotein GldH</fullName>
    </submittedName>
</protein>
<organism evidence="1 2">
    <name type="scientific">Tenacibaculum maritimum NCIMB 2154</name>
    <dbReference type="NCBI Taxonomy" id="1349785"/>
    <lineage>
        <taxon>Bacteria</taxon>
        <taxon>Pseudomonadati</taxon>
        <taxon>Bacteroidota</taxon>
        <taxon>Flavobacteriia</taxon>
        <taxon>Flavobacteriales</taxon>
        <taxon>Flavobacteriaceae</taxon>
        <taxon>Tenacibaculum</taxon>
    </lineage>
</organism>
<dbReference type="OrthoDB" id="982482at2"/>
<keyword evidence="1" id="KW-0449">Lipoprotein</keyword>